<keyword evidence="2" id="KW-1185">Reference proteome</keyword>
<dbReference type="RefSeq" id="WP_290399198.1">
    <property type="nucleotide sequence ID" value="NZ_JAUHLN010000002.1"/>
</dbReference>
<proteinExistence type="predicted"/>
<protein>
    <submittedName>
        <fullName evidence="1">Uncharacterized protein</fullName>
    </submittedName>
</protein>
<accession>A0ABT8E557</accession>
<comment type="caution">
    <text evidence="1">The sequence shown here is derived from an EMBL/GenBank/DDBJ whole genome shotgun (WGS) entry which is preliminary data.</text>
</comment>
<reference evidence="1" key="1">
    <citation type="submission" date="2023-06" db="EMBL/GenBank/DDBJ databases">
        <title>Draft Genome Sequences of Representative Paenibacillus Polymyxa, Bacillus cereus, Fictibacillus sp., and Brevibacillus agri Strains Isolated from Amazonian Dark Earth.</title>
        <authorList>
            <person name="Pellegrinetti T.A."/>
            <person name="Cunha I.C.M."/>
            <person name="Chaves M.G."/>
            <person name="Freitas A.S."/>
            <person name="Silva A.V.R."/>
            <person name="Tsai S.M."/>
            <person name="Mendes L.W."/>
        </authorList>
    </citation>
    <scope>NUCLEOTIDE SEQUENCE</scope>
    <source>
        <strain evidence="1">CENA-BCM004</strain>
    </source>
</reference>
<gene>
    <name evidence="1" type="ORF">QYF49_08470</name>
</gene>
<organism evidence="1 2">
    <name type="scientific">Fictibacillus terranigra</name>
    <dbReference type="NCBI Taxonomy" id="3058424"/>
    <lineage>
        <taxon>Bacteria</taxon>
        <taxon>Bacillati</taxon>
        <taxon>Bacillota</taxon>
        <taxon>Bacilli</taxon>
        <taxon>Bacillales</taxon>
        <taxon>Fictibacillaceae</taxon>
        <taxon>Fictibacillus</taxon>
    </lineage>
</organism>
<evidence type="ECO:0000313" key="1">
    <source>
        <dbReference type="EMBL" id="MDN4073049.1"/>
    </source>
</evidence>
<dbReference type="Proteomes" id="UP001168694">
    <property type="component" value="Unassembled WGS sequence"/>
</dbReference>
<sequence>MSIQRDSKKSDEVRYKRGLRKKAQVCLLECKAEDPAFSGGAGGKPIRGGII</sequence>
<dbReference type="EMBL" id="JAUHLN010000002">
    <property type="protein sequence ID" value="MDN4073049.1"/>
    <property type="molecule type" value="Genomic_DNA"/>
</dbReference>
<name>A0ABT8E557_9BACL</name>
<evidence type="ECO:0000313" key="2">
    <source>
        <dbReference type="Proteomes" id="UP001168694"/>
    </source>
</evidence>